<evidence type="ECO:0000313" key="1">
    <source>
        <dbReference type="EMBL" id="QJA98742.1"/>
    </source>
</evidence>
<sequence>MSALTPGWGNIGFQLGTGIHTGWDHANFWLKEHSEDELKWKETYHVCDICGKPLFRAEVPVPYFLTLWKCENGHKFSYQNTD</sequence>
<dbReference type="EMBL" id="MT143605">
    <property type="protein sequence ID" value="QJA98742.1"/>
    <property type="molecule type" value="Genomic_DNA"/>
</dbReference>
<name>A0A6M3LYU1_9ZZZZ</name>
<proteinExistence type="predicted"/>
<organism evidence="1">
    <name type="scientific">viral metagenome</name>
    <dbReference type="NCBI Taxonomy" id="1070528"/>
    <lineage>
        <taxon>unclassified sequences</taxon>
        <taxon>metagenomes</taxon>
        <taxon>organismal metagenomes</taxon>
    </lineage>
</organism>
<protein>
    <submittedName>
        <fullName evidence="1">Uncharacterized protein</fullName>
    </submittedName>
</protein>
<dbReference type="AlphaFoldDB" id="A0A6M3LYU1"/>
<accession>A0A6M3LYU1</accession>
<reference evidence="1" key="1">
    <citation type="submission" date="2020-03" db="EMBL/GenBank/DDBJ databases">
        <title>The deep terrestrial virosphere.</title>
        <authorList>
            <person name="Holmfeldt K."/>
            <person name="Nilsson E."/>
            <person name="Simone D."/>
            <person name="Lopez-Fernandez M."/>
            <person name="Wu X."/>
            <person name="de Brujin I."/>
            <person name="Lundin D."/>
            <person name="Andersson A."/>
            <person name="Bertilsson S."/>
            <person name="Dopson M."/>
        </authorList>
    </citation>
    <scope>NUCLEOTIDE SEQUENCE</scope>
    <source>
        <strain evidence="1">MM171A01610</strain>
    </source>
</reference>
<gene>
    <name evidence="1" type="ORF">MM171A01610_0005</name>
</gene>